<accession>A0A0R3TMA8</accession>
<protein>
    <submittedName>
        <fullName evidence="1 3">Uncharacterized protein</fullName>
    </submittedName>
</protein>
<evidence type="ECO:0000313" key="3">
    <source>
        <dbReference type="WBParaSite" id="HNAJ_0000843901-mRNA-1"/>
    </source>
</evidence>
<organism evidence="3">
    <name type="scientific">Rodentolepis nana</name>
    <name type="common">Dwarf tapeworm</name>
    <name type="synonym">Hymenolepis nana</name>
    <dbReference type="NCBI Taxonomy" id="102285"/>
    <lineage>
        <taxon>Eukaryota</taxon>
        <taxon>Metazoa</taxon>
        <taxon>Spiralia</taxon>
        <taxon>Lophotrochozoa</taxon>
        <taxon>Platyhelminthes</taxon>
        <taxon>Cestoda</taxon>
        <taxon>Eucestoda</taxon>
        <taxon>Cyclophyllidea</taxon>
        <taxon>Hymenolepididae</taxon>
        <taxon>Rodentolepis</taxon>
    </lineage>
</organism>
<keyword evidence="2" id="KW-1185">Reference proteome</keyword>
<evidence type="ECO:0000313" key="1">
    <source>
        <dbReference type="EMBL" id="VDO04390.1"/>
    </source>
</evidence>
<proteinExistence type="predicted"/>
<dbReference type="Proteomes" id="UP000278807">
    <property type="component" value="Unassembled WGS sequence"/>
</dbReference>
<reference evidence="1 2" key="2">
    <citation type="submission" date="2018-11" db="EMBL/GenBank/DDBJ databases">
        <authorList>
            <consortium name="Pathogen Informatics"/>
        </authorList>
    </citation>
    <scope>NUCLEOTIDE SEQUENCE [LARGE SCALE GENOMIC DNA]</scope>
</reference>
<dbReference type="WBParaSite" id="HNAJ_0000843901-mRNA-1">
    <property type="protein sequence ID" value="HNAJ_0000843901-mRNA-1"/>
    <property type="gene ID" value="HNAJ_0000843901"/>
</dbReference>
<evidence type="ECO:0000313" key="2">
    <source>
        <dbReference type="Proteomes" id="UP000278807"/>
    </source>
</evidence>
<dbReference type="EMBL" id="UZAE01012292">
    <property type="protein sequence ID" value="VDO04390.1"/>
    <property type="molecule type" value="Genomic_DNA"/>
</dbReference>
<sequence>MEDEKDEIPQKNFYLTTDERNNEIAFLKYKRGERIVDWLMETKQKIFQHKWTTPIKAVLLNSLDESAREYAFSEGLCEDDSFNDICKSLEEIFRYDGRLPTLLQLYNKSDDIYTSNEARATEIFCRTKAILLKRDSKELVEETALHLFIHTLRRELAEELLKFEPRTLQEALQLYPKALERYYANQVISIK</sequence>
<gene>
    <name evidence="1" type="ORF">HNAJ_LOCUS8435</name>
</gene>
<dbReference type="AlphaFoldDB" id="A0A0R3TMA8"/>
<dbReference type="OrthoDB" id="6259903at2759"/>
<reference evidence="3" key="1">
    <citation type="submission" date="2017-02" db="UniProtKB">
        <authorList>
            <consortium name="WormBaseParasite"/>
        </authorList>
    </citation>
    <scope>IDENTIFICATION</scope>
</reference>
<name>A0A0R3TMA8_RODNA</name>